<organism evidence="3 4">
    <name type="scientific">Oryza sativa subsp. japonica</name>
    <name type="common">Rice</name>
    <dbReference type="NCBI Taxonomy" id="39947"/>
    <lineage>
        <taxon>Eukaryota</taxon>
        <taxon>Viridiplantae</taxon>
        <taxon>Streptophyta</taxon>
        <taxon>Embryophyta</taxon>
        <taxon>Tracheophyta</taxon>
        <taxon>Spermatophyta</taxon>
        <taxon>Magnoliopsida</taxon>
        <taxon>Liliopsida</taxon>
        <taxon>Poales</taxon>
        <taxon>Poaceae</taxon>
        <taxon>BOP clade</taxon>
        <taxon>Oryzoideae</taxon>
        <taxon>Oryzeae</taxon>
        <taxon>Oryzinae</taxon>
        <taxon>Oryza</taxon>
        <taxon>Oryza sativa</taxon>
    </lineage>
</organism>
<evidence type="ECO:0000256" key="1">
    <source>
        <dbReference type="SAM" id="MobiDB-lite"/>
    </source>
</evidence>
<accession>Q6H5M5</accession>
<evidence type="ECO:0000313" key="3">
    <source>
        <dbReference type="EMBL" id="BAD25974.1"/>
    </source>
</evidence>
<dbReference type="EMBL" id="AP005580">
    <property type="protein sequence ID" value="BAD25974.1"/>
    <property type="molecule type" value="Genomic_DNA"/>
</dbReference>
<gene>
    <name evidence="3" type="ORF">OJ1759_F09.9</name>
    <name evidence="2" type="ORF">P0564H06.15</name>
</gene>
<dbReference type="Proteomes" id="UP000000763">
    <property type="component" value="Chromosome 9"/>
</dbReference>
<protein>
    <submittedName>
        <fullName evidence="3">Uncharacterized protein</fullName>
    </submittedName>
</protein>
<evidence type="ECO:0000313" key="2">
    <source>
        <dbReference type="EMBL" id="BAD25917.1"/>
    </source>
</evidence>
<reference evidence="3" key="1">
    <citation type="submission" date="2002-07" db="EMBL/GenBank/DDBJ databases">
        <title>Oryza sativa nipponbare(GA3) genomic DNA, chromosome 9, BAC clone:OJ1759_F09.</title>
        <authorList>
            <person name="Sasaki T."/>
            <person name="Matsumoto T."/>
            <person name="Hattori M."/>
            <person name="Sakaki Y."/>
            <person name="Katayose Y."/>
        </authorList>
    </citation>
    <scope>NUCLEOTIDE SEQUENCE</scope>
</reference>
<feature type="compositionally biased region" description="Basic residues" evidence="1">
    <location>
        <begin position="8"/>
        <end position="23"/>
    </location>
</feature>
<evidence type="ECO:0000313" key="4">
    <source>
        <dbReference type="Proteomes" id="UP000000763"/>
    </source>
</evidence>
<dbReference type="AlphaFoldDB" id="Q6H5M5"/>
<feature type="region of interest" description="Disordered" evidence="1">
    <location>
        <begin position="1"/>
        <end position="33"/>
    </location>
</feature>
<reference evidence="4" key="4">
    <citation type="journal article" date="2008" name="Nucleic Acids Res.">
        <title>The rice annotation project database (RAP-DB): 2008 update.</title>
        <authorList>
            <consortium name="The rice annotation project (RAP)"/>
        </authorList>
    </citation>
    <scope>GENOME REANNOTATION</scope>
    <source>
        <strain evidence="4">cv. Nipponbare</strain>
    </source>
</reference>
<sequence length="70" mass="7999">MVAAAGLRKGHNHRHRPPSRRTAHPPVDIKKRGGEELLKRSRLRKSIFACGPLNEPYAKMEVDFCRRGQL</sequence>
<dbReference type="EMBL" id="AP005525">
    <property type="protein sequence ID" value="BAD25917.1"/>
    <property type="molecule type" value="Genomic_DNA"/>
</dbReference>
<reference evidence="2" key="2">
    <citation type="submission" date="2002-07" db="EMBL/GenBank/DDBJ databases">
        <title>Oryza sativa nipponbare(GA3) genomic DNA, chromosome 9, PAC clone:P0564H06.</title>
        <authorList>
            <person name="Sasaki T."/>
            <person name="Matsumoto T."/>
            <person name="Katayose Y."/>
        </authorList>
    </citation>
    <scope>NUCLEOTIDE SEQUENCE</scope>
</reference>
<name>Q6H5M5_ORYSJ</name>
<reference evidence="4" key="3">
    <citation type="journal article" date="2005" name="Nature">
        <title>The map-based sequence of the rice genome.</title>
        <authorList>
            <consortium name="International rice genome sequencing project (IRGSP)"/>
            <person name="Matsumoto T."/>
            <person name="Wu J."/>
            <person name="Kanamori H."/>
            <person name="Katayose Y."/>
            <person name="Fujisawa M."/>
            <person name="Namiki N."/>
            <person name="Mizuno H."/>
            <person name="Yamamoto K."/>
            <person name="Antonio B.A."/>
            <person name="Baba T."/>
            <person name="Sakata K."/>
            <person name="Nagamura Y."/>
            <person name="Aoki H."/>
            <person name="Arikawa K."/>
            <person name="Arita K."/>
            <person name="Bito T."/>
            <person name="Chiden Y."/>
            <person name="Fujitsuka N."/>
            <person name="Fukunaka R."/>
            <person name="Hamada M."/>
            <person name="Harada C."/>
            <person name="Hayashi A."/>
            <person name="Hijishita S."/>
            <person name="Honda M."/>
            <person name="Hosokawa S."/>
            <person name="Ichikawa Y."/>
            <person name="Idonuma A."/>
            <person name="Iijima M."/>
            <person name="Ikeda M."/>
            <person name="Ikeno M."/>
            <person name="Ito K."/>
            <person name="Ito S."/>
            <person name="Ito T."/>
            <person name="Ito Y."/>
            <person name="Ito Y."/>
            <person name="Iwabuchi A."/>
            <person name="Kamiya K."/>
            <person name="Karasawa W."/>
            <person name="Kurita K."/>
            <person name="Katagiri S."/>
            <person name="Kikuta A."/>
            <person name="Kobayashi H."/>
            <person name="Kobayashi N."/>
            <person name="Machita K."/>
            <person name="Maehara T."/>
            <person name="Masukawa M."/>
            <person name="Mizubayashi T."/>
            <person name="Mukai Y."/>
            <person name="Nagasaki H."/>
            <person name="Nagata Y."/>
            <person name="Naito S."/>
            <person name="Nakashima M."/>
            <person name="Nakama Y."/>
            <person name="Nakamichi Y."/>
            <person name="Nakamura M."/>
            <person name="Meguro A."/>
            <person name="Negishi M."/>
            <person name="Ohta I."/>
            <person name="Ohta T."/>
            <person name="Okamoto M."/>
            <person name="Ono N."/>
            <person name="Saji S."/>
            <person name="Sakaguchi M."/>
            <person name="Sakai K."/>
            <person name="Shibata M."/>
            <person name="Shimokawa T."/>
            <person name="Song J."/>
            <person name="Takazaki Y."/>
            <person name="Terasawa K."/>
            <person name="Tsugane M."/>
            <person name="Tsuji K."/>
            <person name="Ueda S."/>
            <person name="Waki K."/>
            <person name="Yamagata H."/>
            <person name="Yamamoto M."/>
            <person name="Yamamoto S."/>
            <person name="Yamane H."/>
            <person name="Yoshiki S."/>
            <person name="Yoshihara R."/>
            <person name="Yukawa K."/>
            <person name="Zhong H."/>
            <person name="Yano M."/>
            <person name="Yuan Q."/>
            <person name="Ouyang S."/>
            <person name="Liu J."/>
            <person name="Jones K.M."/>
            <person name="Gansberger K."/>
            <person name="Moffat K."/>
            <person name="Hill J."/>
            <person name="Bera J."/>
            <person name="Fadrosh D."/>
            <person name="Jin S."/>
            <person name="Johri S."/>
            <person name="Kim M."/>
            <person name="Overton L."/>
            <person name="Reardon M."/>
            <person name="Tsitrin T."/>
            <person name="Vuong H."/>
            <person name="Weaver B."/>
            <person name="Ciecko A."/>
            <person name="Tallon L."/>
            <person name="Jackson J."/>
            <person name="Pai G."/>
            <person name="Aken S.V."/>
            <person name="Utterback T."/>
            <person name="Reidmuller S."/>
            <person name="Feldblyum T."/>
            <person name="Hsiao J."/>
            <person name="Zismann V."/>
            <person name="Iobst S."/>
            <person name="de Vazeille A.R."/>
            <person name="Buell C.R."/>
            <person name="Ying K."/>
            <person name="Li Y."/>
            <person name="Lu T."/>
            <person name="Huang Y."/>
            <person name="Zhao Q."/>
            <person name="Feng Q."/>
            <person name="Zhang L."/>
            <person name="Zhu J."/>
            <person name="Weng Q."/>
            <person name="Mu J."/>
            <person name="Lu Y."/>
            <person name="Fan D."/>
            <person name="Liu Y."/>
            <person name="Guan J."/>
            <person name="Zhang Y."/>
            <person name="Yu S."/>
            <person name="Liu X."/>
            <person name="Zhang Y."/>
            <person name="Hong G."/>
            <person name="Han B."/>
            <person name="Choisne N."/>
            <person name="Demange N."/>
            <person name="Orjeda G."/>
            <person name="Samain S."/>
            <person name="Cattolico L."/>
            <person name="Pelletier E."/>
            <person name="Couloux A."/>
            <person name="Segurens B."/>
            <person name="Wincker P."/>
            <person name="D'Hont A."/>
            <person name="Scarpelli C."/>
            <person name="Weissenbach J."/>
            <person name="Salanoubat M."/>
            <person name="Quetier F."/>
            <person name="Yu Y."/>
            <person name="Kim H.R."/>
            <person name="Rambo T."/>
            <person name="Currie J."/>
            <person name="Collura K."/>
            <person name="Luo M."/>
            <person name="Yang T."/>
            <person name="Ammiraju J.S.S."/>
            <person name="Engler F."/>
            <person name="Soderlund C."/>
            <person name="Wing R.A."/>
            <person name="Palmer L.E."/>
            <person name="de la Bastide M."/>
            <person name="Spiegel L."/>
            <person name="Nascimento L."/>
            <person name="Zutavern T."/>
            <person name="O'Shaughnessy A."/>
            <person name="Dike S."/>
            <person name="Dedhia N."/>
            <person name="Preston R."/>
            <person name="Balija V."/>
            <person name="McCombie W.R."/>
            <person name="Chow T."/>
            <person name="Chen H."/>
            <person name="Chung M."/>
            <person name="Chen C."/>
            <person name="Shaw J."/>
            <person name="Wu H."/>
            <person name="Hsiao K."/>
            <person name="Chao Y."/>
            <person name="Chu M."/>
            <person name="Cheng C."/>
            <person name="Hour A."/>
            <person name="Lee P."/>
            <person name="Lin S."/>
            <person name="Lin Y."/>
            <person name="Liou J."/>
            <person name="Liu S."/>
            <person name="Hsing Y."/>
            <person name="Raghuvanshi S."/>
            <person name="Mohanty A."/>
            <person name="Bharti A.K."/>
            <person name="Gaur A."/>
            <person name="Gupta V."/>
            <person name="Kumar D."/>
            <person name="Ravi V."/>
            <person name="Vij S."/>
            <person name="Kapur A."/>
            <person name="Khurana P."/>
            <person name="Khurana P."/>
            <person name="Khurana J.P."/>
            <person name="Tyagi A.K."/>
            <person name="Gaikwad K."/>
            <person name="Singh A."/>
            <person name="Dalal V."/>
            <person name="Srivastava S."/>
            <person name="Dixit A."/>
            <person name="Pal A.K."/>
            <person name="Ghazi I.A."/>
            <person name="Yadav M."/>
            <person name="Pandit A."/>
            <person name="Bhargava A."/>
            <person name="Sureshbabu K."/>
            <person name="Batra K."/>
            <person name="Sharma T.R."/>
            <person name="Mohapatra T."/>
            <person name="Singh N.K."/>
            <person name="Messing J."/>
            <person name="Nelson A.B."/>
            <person name="Fuks G."/>
            <person name="Kavchok S."/>
            <person name="Keizer G."/>
            <person name="Linton E."/>
            <person name="Llaca V."/>
            <person name="Song R."/>
            <person name="Tanyolac B."/>
            <person name="Young S."/>
            <person name="Ho-Il K."/>
            <person name="Hahn J.H."/>
            <person name="Sangsakoo G."/>
            <person name="Vanavichit A."/>
            <person name="de Mattos Luiz.A.T."/>
            <person name="Zimmer P.D."/>
            <person name="Malone G."/>
            <person name="Dellagostin O."/>
            <person name="de Oliveira A.C."/>
            <person name="Bevan M."/>
            <person name="Bancroft I."/>
            <person name="Minx P."/>
            <person name="Cordum H."/>
            <person name="Wilson R."/>
            <person name="Cheng Z."/>
            <person name="Jin W."/>
            <person name="Jiang J."/>
            <person name="Leong S.A."/>
            <person name="Iwama H."/>
            <person name="Gojobori T."/>
            <person name="Itoh T."/>
            <person name="Niimura Y."/>
            <person name="Fujii Y."/>
            <person name="Habara T."/>
            <person name="Sakai H."/>
            <person name="Sato Y."/>
            <person name="Wilson G."/>
            <person name="Kumar K."/>
            <person name="McCouch S."/>
            <person name="Juretic N."/>
            <person name="Hoen D."/>
            <person name="Wright S."/>
            <person name="Bruskiewich R."/>
            <person name="Bureau T."/>
            <person name="Miyao A."/>
            <person name="Hirochika H."/>
            <person name="Nishikawa T."/>
            <person name="Kadowaki K."/>
            <person name="Sugiura M."/>
            <person name="Burr B."/>
            <person name="Sasaki T."/>
        </authorList>
    </citation>
    <scope>NUCLEOTIDE SEQUENCE [LARGE SCALE GENOMIC DNA]</scope>
    <source>
        <strain evidence="4">cv. Nipponbare</strain>
    </source>
</reference>
<proteinExistence type="predicted"/>